<reference evidence="4" key="2">
    <citation type="submission" date="2016-11" db="UniProtKB">
        <authorList>
            <consortium name="WormBaseParasite"/>
        </authorList>
    </citation>
    <scope>IDENTIFICATION</scope>
</reference>
<feature type="region of interest" description="Disordered" evidence="1">
    <location>
        <begin position="344"/>
        <end position="372"/>
    </location>
</feature>
<reference evidence="3" key="1">
    <citation type="submission" date="2012-04" db="EMBL/GenBank/DDBJ databases">
        <title>The Genome Sequence of Loa loa.</title>
        <authorList>
            <consortium name="The Broad Institute Genome Sequencing Platform"/>
            <consortium name="Broad Institute Genome Sequencing Center for Infectious Disease"/>
            <person name="Nutman T.B."/>
            <person name="Fink D.L."/>
            <person name="Russ C."/>
            <person name="Young S."/>
            <person name="Zeng Q."/>
            <person name="Gargeya S."/>
            <person name="Alvarado L."/>
            <person name="Berlin A."/>
            <person name="Chapman S.B."/>
            <person name="Chen Z."/>
            <person name="Freedman E."/>
            <person name="Gellesch M."/>
            <person name="Goldberg J."/>
            <person name="Griggs A."/>
            <person name="Gujja S."/>
            <person name="Heilman E.R."/>
            <person name="Heiman D."/>
            <person name="Howarth C."/>
            <person name="Mehta T."/>
            <person name="Neiman D."/>
            <person name="Pearson M."/>
            <person name="Roberts A."/>
            <person name="Saif S."/>
            <person name="Shea T."/>
            <person name="Shenoy N."/>
            <person name="Sisk P."/>
            <person name="Stolte C."/>
            <person name="Sykes S."/>
            <person name="White J."/>
            <person name="Yandava C."/>
            <person name="Haas B."/>
            <person name="Henn M.R."/>
            <person name="Nusbaum C."/>
            <person name="Birren B."/>
        </authorList>
    </citation>
    <scope>NUCLEOTIDE SEQUENCE [LARGE SCALE GENOMIC DNA]</scope>
</reference>
<dbReference type="PANTHER" id="PTHR16019:SF5">
    <property type="entry name" value="BSD DOMAIN-CONTAINING PROTEIN 1"/>
    <property type="match status" value="1"/>
</dbReference>
<dbReference type="Pfam" id="PF03909">
    <property type="entry name" value="BSD"/>
    <property type="match status" value="1"/>
</dbReference>
<protein>
    <submittedName>
        <fullName evidence="4">BSD domain-containing protein</fullName>
    </submittedName>
</protein>
<dbReference type="STRING" id="7209.A0A1I7VFJ0"/>
<dbReference type="InterPro" id="IPR005607">
    <property type="entry name" value="BSD_dom"/>
</dbReference>
<dbReference type="SUPFAM" id="SSF140383">
    <property type="entry name" value="BSD domain-like"/>
    <property type="match status" value="1"/>
</dbReference>
<dbReference type="Proteomes" id="UP000095285">
    <property type="component" value="Unassembled WGS sequence"/>
</dbReference>
<proteinExistence type="predicted"/>
<dbReference type="WBParaSite" id="EN70_199">
    <property type="protein sequence ID" value="EN70_199"/>
    <property type="gene ID" value="EN70_199"/>
</dbReference>
<evidence type="ECO:0000313" key="4">
    <source>
        <dbReference type="WBParaSite" id="EN70_199"/>
    </source>
</evidence>
<feature type="region of interest" description="Disordered" evidence="1">
    <location>
        <begin position="1"/>
        <end position="28"/>
    </location>
</feature>
<evidence type="ECO:0000256" key="1">
    <source>
        <dbReference type="SAM" id="MobiDB-lite"/>
    </source>
</evidence>
<evidence type="ECO:0000313" key="3">
    <source>
        <dbReference type="Proteomes" id="UP000095285"/>
    </source>
</evidence>
<dbReference type="SMART" id="SM00751">
    <property type="entry name" value="BSD"/>
    <property type="match status" value="1"/>
</dbReference>
<dbReference type="InterPro" id="IPR035925">
    <property type="entry name" value="BSD_dom_sf"/>
</dbReference>
<feature type="compositionally biased region" description="Basic and acidic residues" evidence="1">
    <location>
        <begin position="14"/>
        <end position="28"/>
    </location>
</feature>
<accession>A0A1I7VFJ0</accession>
<dbReference type="Gene3D" id="1.10.3970.10">
    <property type="entry name" value="BSD domain"/>
    <property type="match status" value="1"/>
</dbReference>
<dbReference type="GO" id="GO:0005737">
    <property type="term" value="C:cytoplasm"/>
    <property type="evidence" value="ECO:0007669"/>
    <property type="project" value="TreeGrafter"/>
</dbReference>
<feature type="compositionally biased region" description="Polar residues" evidence="1">
    <location>
        <begin position="355"/>
        <end position="364"/>
    </location>
</feature>
<dbReference type="AlphaFoldDB" id="A0A1I7VFJ0"/>
<feature type="region of interest" description="Disordered" evidence="1">
    <location>
        <begin position="97"/>
        <end position="118"/>
    </location>
</feature>
<sequence length="372" mass="42964">MKNNENAMEVETIASDKHPTNKKEEARRNMDSFQGWVTAGSAWFRSAKEKTYTTFESVKKDLTEFSDIVTSEASALASTTVESVRQQAYSLQQIVSLEEENDKPHKEESIKMKSSTNETEQSSSTYAFGWAPKLASISTITDNSWINAIVDAMKNIAQENTIEDEDIFTENIYPQIKPRSRRDLPHHILYEIQTNPDTYMKISEGDKELFKMWCDDFKLIEYDSEINALLANCPRVRALYQEMVPEKIENVVFWARYFYRVHQMEVLIECKADAEKQLLQDDKNETTQGQKRMIDFEKKKMYSDEAESCLGIELTQSQKSPDRRSAMDESWSLCSSTNVDIQELYDGDDPRTPKLGSNNLSNKSDGWINWDE</sequence>
<dbReference type="eggNOG" id="KOG2690">
    <property type="taxonomic scope" value="Eukaryota"/>
</dbReference>
<feature type="domain" description="BSD" evidence="2">
    <location>
        <begin position="213"/>
        <end position="265"/>
    </location>
</feature>
<keyword evidence="3" id="KW-1185">Reference proteome</keyword>
<organism evidence="3 4">
    <name type="scientific">Loa loa</name>
    <name type="common">Eye worm</name>
    <name type="synonym">Filaria loa</name>
    <dbReference type="NCBI Taxonomy" id="7209"/>
    <lineage>
        <taxon>Eukaryota</taxon>
        <taxon>Metazoa</taxon>
        <taxon>Ecdysozoa</taxon>
        <taxon>Nematoda</taxon>
        <taxon>Chromadorea</taxon>
        <taxon>Rhabditida</taxon>
        <taxon>Spirurina</taxon>
        <taxon>Spiruromorpha</taxon>
        <taxon>Filarioidea</taxon>
        <taxon>Onchocercidae</taxon>
        <taxon>Loa</taxon>
    </lineage>
</organism>
<name>A0A1I7VFJ0_LOALO</name>
<dbReference type="InterPro" id="IPR051494">
    <property type="entry name" value="BSD_domain-containing"/>
</dbReference>
<evidence type="ECO:0000259" key="2">
    <source>
        <dbReference type="SMART" id="SM00751"/>
    </source>
</evidence>
<dbReference type="PANTHER" id="PTHR16019">
    <property type="entry name" value="SYNAPSE-ASSOCIATED PROTEIN"/>
    <property type="match status" value="1"/>
</dbReference>
<feature type="compositionally biased region" description="Basic and acidic residues" evidence="1">
    <location>
        <begin position="102"/>
        <end position="111"/>
    </location>
</feature>